<feature type="compositionally biased region" description="Polar residues" evidence="5">
    <location>
        <begin position="93"/>
        <end position="103"/>
    </location>
</feature>
<evidence type="ECO:0000256" key="3">
    <source>
        <dbReference type="ARBA" id="ARBA00023163"/>
    </source>
</evidence>
<protein>
    <recommendedName>
        <fullName evidence="8">Zn(2)-C6 fungal-type domain-containing protein</fullName>
    </recommendedName>
</protein>
<evidence type="ECO:0000313" key="7">
    <source>
        <dbReference type="Proteomes" id="UP001610444"/>
    </source>
</evidence>
<keyword evidence="7" id="KW-1185">Reference proteome</keyword>
<keyword evidence="3" id="KW-0804">Transcription</keyword>
<gene>
    <name evidence="6" type="ORF">BJX68DRAFT_247080</name>
</gene>
<keyword evidence="1" id="KW-0805">Transcription regulation</keyword>
<dbReference type="InterPro" id="IPR036864">
    <property type="entry name" value="Zn2-C6_fun-type_DNA-bd_sf"/>
</dbReference>
<evidence type="ECO:0000256" key="5">
    <source>
        <dbReference type="SAM" id="MobiDB-lite"/>
    </source>
</evidence>
<organism evidence="6 7">
    <name type="scientific">Aspergillus pseudodeflectus</name>
    <dbReference type="NCBI Taxonomy" id="176178"/>
    <lineage>
        <taxon>Eukaryota</taxon>
        <taxon>Fungi</taxon>
        <taxon>Dikarya</taxon>
        <taxon>Ascomycota</taxon>
        <taxon>Pezizomycotina</taxon>
        <taxon>Eurotiomycetes</taxon>
        <taxon>Eurotiomycetidae</taxon>
        <taxon>Eurotiales</taxon>
        <taxon>Aspergillaceae</taxon>
        <taxon>Aspergillus</taxon>
        <taxon>Aspergillus subgen. Nidulantes</taxon>
    </lineage>
</organism>
<reference evidence="6 7" key="1">
    <citation type="submission" date="2024-07" db="EMBL/GenBank/DDBJ databases">
        <title>Section-level genome sequencing and comparative genomics of Aspergillus sections Usti and Cavernicolus.</title>
        <authorList>
            <consortium name="Lawrence Berkeley National Laboratory"/>
            <person name="Nybo J.L."/>
            <person name="Vesth T.C."/>
            <person name="Theobald S."/>
            <person name="Frisvad J.C."/>
            <person name="Larsen T.O."/>
            <person name="Kjaerboelling I."/>
            <person name="Rothschild-Mancinelli K."/>
            <person name="Lyhne E.K."/>
            <person name="Kogle M.E."/>
            <person name="Barry K."/>
            <person name="Clum A."/>
            <person name="Na H."/>
            <person name="Ledsgaard L."/>
            <person name="Lin J."/>
            <person name="Lipzen A."/>
            <person name="Kuo A."/>
            <person name="Riley R."/>
            <person name="Mondo S."/>
            <person name="LaButti K."/>
            <person name="Haridas S."/>
            <person name="Pangalinan J."/>
            <person name="Salamov A.A."/>
            <person name="Simmons B.A."/>
            <person name="Magnuson J.K."/>
            <person name="Chen J."/>
            <person name="Drula E."/>
            <person name="Henrissat B."/>
            <person name="Wiebenga A."/>
            <person name="Lubbers R.J."/>
            <person name="Gomes A.C."/>
            <person name="Macurrencykelacurrency M.R."/>
            <person name="Stajich J."/>
            <person name="Grigoriev I.V."/>
            <person name="Mortensen U.H."/>
            <person name="De vries R.P."/>
            <person name="Baker S.E."/>
            <person name="Andersen M.R."/>
        </authorList>
    </citation>
    <scope>NUCLEOTIDE SEQUENCE [LARGE SCALE GENOMIC DNA]</scope>
    <source>
        <strain evidence="6 7">CBS 756.74</strain>
    </source>
</reference>
<comment type="caution">
    <text evidence="6">The sequence shown here is derived from an EMBL/GenBank/DDBJ whole genome shotgun (WGS) entry which is preliminary data.</text>
</comment>
<dbReference type="Proteomes" id="UP001610444">
    <property type="component" value="Unassembled WGS sequence"/>
</dbReference>
<keyword evidence="4" id="KW-0539">Nucleus</keyword>
<evidence type="ECO:0000256" key="1">
    <source>
        <dbReference type="ARBA" id="ARBA00023015"/>
    </source>
</evidence>
<evidence type="ECO:0000313" key="6">
    <source>
        <dbReference type="EMBL" id="KAL2840131.1"/>
    </source>
</evidence>
<dbReference type="GeneID" id="98156893"/>
<evidence type="ECO:0000256" key="2">
    <source>
        <dbReference type="ARBA" id="ARBA00023125"/>
    </source>
</evidence>
<name>A0ABR4JJX8_9EURO</name>
<evidence type="ECO:0008006" key="8">
    <source>
        <dbReference type="Google" id="ProtNLM"/>
    </source>
</evidence>
<accession>A0ABR4JJX8</accession>
<feature type="region of interest" description="Disordered" evidence="5">
    <location>
        <begin position="71"/>
        <end position="103"/>
    </location>
</feature>
<evidence type="ECO:0000256" key="4">
    <source>
        <dbReference type="ARBA" id="ARBA00023242"/>
    </source>
</evidence>
<proteinExistence type="predicted"/>
<sequence>MDTTTGSRPKLSKTCDQCKARKVRCVSEYRYATPLPSEPGSLGIQRHHIPTRQFASTARLAPLSGPITLEQATHSTEEARPSLPFRCQETPREANSPSGRTTT</sequence>
<dbReference type="RefSeq" id="XP_070893900.1">
    <property type="nucleotide sequence ID" value="XM_071041729.1"/>
</dbReference>
<dbReference type="EMBL" id="JBFXLR010000068">
    <property type="protein sequence ID" value="KAL2840131.1"/>
    <property type="molecule type" value="Genomic_DNA"/>
</dbReference>
<dbReference type="SUPFAM" id="SSF57701">
    <property type="entry name" value="Zn2/Cys6 DNA-binding domain"/>
    <property type="match status" value="1"/>
</dbReference>
<keyword evidence="2" id="KW-0238">DNA-binding</keyword>